<dbReference type="Proteomes" id="UP000602442">
    <property type="component" value="Unassembled WGS sequence"/>
</dbReference>
<organism evidence="1 2">
    <name type="scientific">Aurantiacibacter sediminis</name>
    <dbReference type="NCBI Taxonomy" id="2793064"/>
    <lineage>
        <taxon>Bacteria</taxon>
        <taxon>Pseudomonadati</taxon>
        <taxon>Pseudomonadota</taxon>
        <taxon>Alphaproteobacteria</taxon>
        <taxon>Sphingomonadales</taxon>
        <taxon>Erythrobacteraceae</taxon>
        <taxon>Aurantiacibacter</taxon>
    </lineage>
</organism>
<gene>
    <name evidence="1" type="ORF">I5L03_01565</name>
</gene>
<keyword evidence="2" id="KW-1185">Reference proteome</keyword>
<proteinExistence type="predicted"/>
<protein>
    <recommendedName>
        <fullName evidence="3">DUF4019 domain-containing protein</fullName>
    </recommendedName>
</protein>
<evidence type="ECO:0000313" key="1">
    <source>
        <dbReference type="EMBL" id="MBH5321270.1"/>
    </source>
</evidence>
<reference evidence="1 2" key="1">
    <citation type="submission" date="2020-11" db="EMBL/GenBank/DDBJ databases">
        <title>Erythrobacter sediminis sp. nov., a marine bacterium from a tidal flat of Garorim Bay.</title>
        <authorList>
            <person name="Kim D."/>
            <person name="Yoo Y."/>
            <person name="Kim J.-J."/>
        </authorList>
    </citation>
    <scope>NUCLEOTIDE SEQUENCE [LARGE SCALE GENOMIC DNA]</scope>
    <source>
        <strain evidence="1 2">JGD-13</strain>
    </source>
</reference>
<comment type="caution">
    <text evidence="1">The sequence shown here is derived from an EMBL/GenBank/DDBJ whole genome shotgun (WGS) entry which is preliminary data.</text>
</comment>
<sequence length="55" mass="6198">MASREYLNSRFVDDGEGGFRIIMFRTEFANGNTQLEAVSLSPEAGGWKVTSYYID</sequence>
<name>A0ABS0MZY3_9SPHN</name>
<evidence type="ECO:0000313" key="2">
    <source>
        <dbReference type="Proteomes" id="UP000602442"/>
    </source>
</evidence>
<accession>A0ABS0MZY3</accession>
<evidence type="ECO:0008006" key="3">
    <source>
        <dbReference type="Google" id="ProtNLM"/>
    </source>
</evidence>
<dbReference type="EMBL" id="JAEANY010000001">
    <property type="protein sequence ID" value="MBH5321270.1"/>
    <property type="molecule type" value="Genomic_DNA"/>
</dbReference>